<feature type="region of interest" description="Disordered" evidence="1">
    <location>
        <begin position="254"/>
        <end position="284"/>
    </location>
</feature>
<evidence type="ECO:0000313" key="3">
    <source>
        <dbReference type="EMBL" id="EGG05367.1"/>
    </source>
</evidence>
<dbReference type="GeneID" id="18923226"/>
<dbReference type="RefSeq" id="XP_007411289.1">
    <property type="nucleotide sequence ID" value="XM_007411227.1"/>
</dbReference>
<keyword evidence="4" id="KW-1185">Reference proteome</keyword>
<feature type="compositionally biased region" description="Polar residues" evidence="1">
    <location>
        <begin position="262"/>
        <end position="276"/>
    </location>
</feature>
<proteinExistence type="predicted"/>
<feature type="chain" id="PRO_5003321727" description="Secreted protein" evidence="2">
    <location>
        <begin position="24"/>
        <end position="379"/>
    </location>
</feature>
<name>F4RQ97_MELLP</name>
<dbReference type="KEGG" id="mlr:MELLADRAFT_107632"/>
<protein>
    <recommendedName>
        <fullName evidence="5">Secreted protein</fullName>
    </recommendedName>
</protein>
<dbReference type="HOGENOM" id="CLU_729732_0_0_1"/>
<dbReference type="Proteomes" id="UP000001072">
    <property type="component" value="Unassembled WGS sequence"/>
</dbReference>
<evidence type="ECO:0008006" key="5">
    <source>
        <dbReference type="Google" id="ProtNLM"/>
    </source>
</evidence>
<evidence type="ECO:0000256" key="1">
    <source>
        <dbReference type="SAM" id="MobiDB-lite"/>
    </source>
</evidence>
<dbReference type="AlphaFoldDB" id="F4RQ97"/>
<organism evidence="4">
    <name type="scientific">Melampsora larici-populina (strain 98AG31 / pathotype 3-4-7)</name>
    <name type="common">Poplar leaf rust fungus</name>
    <dbReference type="NCBI Taxonomy" id="747676"/>
    <lineage>
        <taxon>Eukaryota</taxon>
        <taxon>Fungi</taxon>
        <taxon>Dikarya</taxon>
        <taxon>Basidiomycota</taxon>
        <taxon>Pucciniomycotina</taxon>
        <taxon>Pucciniomycetes</taxon>
        <taxon>Pucciniales</taxon>
        <taxon>Melampsoraceae</taxon>
        <taxon>Melampsora</taxon>
    </lineage>
</organism>
<accession>F4RQ97</accession>
<evidence type="ECO:0000256" key="2">
    <source>
        <dbReference type="SAM" id="SignalP"/>
    </source>
</evidence>
<sequence length="379" mass="41052">MIKTSVLKLFSIYNLLLLSKFDASISPSPLGITDLAHESAEGITNAHDAGAVGATIEVAGERSPHSQLRPCHRSLAGCFPGFLREPTTSAGTRAGIRGGETAEVTRGAETLARPRAWSFSIASQFRRVQSKVLFAFFPRTRENWNLVHATYEEILASAIRSKSGWGDDGALAANLADLRTARRQSTTGLGLNSDVIKYILKIEIPNLHQGLVKSLDNVLKNLLQDGGGRGGASANVGSKRLSMWTIASTNEARDGSEVRFRSQPSQSGLPIAQDSQCGGGGGKASRLDKARELFTSLNLHLYLVLSQQLSSSAFNTGGGCEEFSSSVIFHSPTPIMPSLQPTPQRPIRERRPVLTPGMQWINLPIQPTQEKIKHRLARY</sequence>
<reference evidence="4" key="1">
    <citation type="journal article" date="2011" name="Proc. Natl. Acad. Sci. U.S.A.">
        <title>Obligate biotrophy features unraveled by the genomic analysis of rust fungi.</title>
        <authorList>
            <person name="Duplessis S."/>
            <person name="Cuomo C.A."/>
            <person name="Lin Y.-C."/>
            <person name="Aerts A."/>
            <person name="Tisserant E."/>
            <person name="Veneault-Fourrey C."/>
            <person name="Joly D.L."/>
            <person name="Hacquard S."/>
            <person name="Amselem J."/>
            <person name="Cantarel B.L."/>
            <person name="Chiu R."/>
            <person name="Coutinho P.M."/>
            <person name="Feau N."/>
            <person name="Field M."/>
            <person name="Frey P."/>
            <person name="Gelhaye E."/>
            <person name="Goldberg J."/>
            <person name="Grabherr M.G."/>
            <person name="Kodira C.D."/>
            <person name="Kohler A."/>
            <person name="Kuees U."/>
            <person name="Lindquist E.A."/>
            <person name="Lucas S.M."/>
            <person name="Mago R."/>
            <person name="Mauceli E."/>
            <person name="Morin E."/>
            <person name="Murat C."/>
            <person name="Pangilinan J.L."/>
            <person name="Park R."/>
            <person name="Pearson M."/>
            <person name="Quesneville H."/>
            <person name="Rouhier N."/>
            <person name="Sakthikumar S."/>
            <person name="Salamov A.A."/>
            <person name="Schmutz J."/>
            <person name="Selles B."/>
            <person name="Shapiro H."/>
            <person name="Tanguay P."/>
            <person name="Tuskan G.A."/>
            <person name="Henrissat B."/>
            <person name="Van de Peer Y."/>
            <person name="Rouze P."/>
            <person name="Ellis J.G."/>
            <person name="Dodds P.N."/>
            <person name="Schein J.E."/>
            <person name="Zhong S."/>
            <person name="Hamelin R.C."/>
            <person name="Grigoriev I.V."/>
            <person name="Szabo L.J."/>
            <person name="Martin F."/>
        </authorList>
    </citation>
    <scope>NUCLEOTIDE SEQUENCE [LARGE SCALE GENOMIC DNA]</scope>
    <source>
        <strain evidence="4">98AG31 / pathotype 3-4-7</strain>
    </source>
</reference>
<gene>
    <name evidence="3" type="ORF">MELLADRAFT_107632</name>
</gene>
<dbReference type="InParanoid" id="F4RQ97"/>
<dbReference type="EMBL" id="GL883113">
    <property type="protein sequence ID" value="EGG05367.1"/>
    <property type="molecule type" value="Genomic_DNA"/>
</dbReference>
<feature type="signal peptide" evidence="2">
    <location>
        <begin position="1"/>
        <end position="23"/>
    </location>
</feature>
<evidence type="ECO:0000313" key="4">
    <source>
        <dbReference type="Proteomes" id="UP000001072"/>
    </source>
</evidence>
<dbReference type="VEuPathDB" id="FungiDB:MELLADRAFT_107632"/>
<keyword evidence="2" id="KW-0732">Signal</keyword>